<keyword evidence="4 5" id="KW-0833">Ubl conjugation pathway</keyword>
<dbReference type="PANTHER" id="PTHR45700:SF8">
    <property type="entry name" value="HECT-TYPE E3 UBIQUITIN TRANSFERASE"/>
    <property type="match status" value="1"/>
</dbReference>
<dbReference type="SUPFAM" id="SSF56204">
    <property type="entry name" value="Hect, E3 ligase catalytic domain"/>
    <property type="match status" value="1"/>
</dbReference>
<dbReference type="GO" id="GO:0061630">
    <property type="term" value="F:ubiquitin protein ligase activity"/>
    <property type="evidence" value="ECO:0007669"/>
    <property type="project" value="UniProtKB-EC"/>
</dbReference>
<evidence type="ECO:0000256" key="4">
    <source>
        <dbReference type="ARBA" id="ARBA00022786"/>
    </source>
</evidence>
<dbReference type="Gene3D" id="3.30.2160.10">
    <property type="entry name" value="Hect, E3 ligase catalytic domain"/>
    <property type="match status" value="1"/>
</dbReference>
<evidence type="ECO:0000313" key="8">
    <source>
        <dbReference type="Proteomes" id="UP000030763"/>
    </source>
</evidence>
<protein>
    <recommendedName>
        <fullName evidence="2">HECT-type E3 ubiquitin transferase</fullName>
        <ecNumber evidence="2">2.3.2.26</ecNumber>
    </recommendedName>
</protein>
<dbReference type="AlphaFoldDB" id="U6LZ58"/>
<reference evidence="7" key="2">
    <citation type="submission" date="2013-10" db="EMBL/GenBank/DDBJ databases">
        <authorList>
            <person name="Aslett M."/>
        </authorList>
    </citation>
    <scope>NUCLEOTIDE SEQUENCE [LARGE SCALE GENOMIC DNA]</scope>
    <source>
        <strain evidence="7">Weybridge</strain>
    </source>
</reference>
<dbReference type="EMBL" id="HG719243">
    <property type="protein sequence ID" value="CDJ57247.1"/>
    <property type="molecule type" value="Genomic_DNA"/>
</dbReference>
<reference evidence="7" key="1">
    <citation type="submission" date="2013-10" db="EMBL/GenBank/DDBJ databases">
        <title>Genomic analysis of the causative agents of coccidiosis in chickens.</title>
        <authorList>
            <person name="Reid A.J."/>
            <person name="Blake D."/>
            <person name="Billington K."/>
            <person name="Browne H."/>
            <person name="Dunn M."/>
            <person name="Hung S."/>
            <person name="Kawahara F."/>
            <person name="Miranda-Saavedra D."/>
            <person name="Mourier T."/>
            <person name="Nagra H."/>
            <person name="Otto T.D."/>
            <person name="Rawlings N."/>
            <person name="Sanchez A."/>
            <person name="Sanders M."/>
            <person name="Subramaniam C."/>
            <person name="Tay Y."/>
            <person name="Dear P."/>
            <person name="Doerig C."/>
            <person name="Gruber A."/>
            <person name="Parkinson J."/>
            <person name="Shirley M."/>
            <person name="Wan K.L."/>
            <person name="Berriman M."/>
            <person name="Tomley F."/>
            <person name="Pain A."/>
        </authorList>
    </citation>
    <scope>NUCLEOTIDE SEQUENCE [LARGE SCALE GENOMIC DNA]</scope>
    <source>
        <strain evidence="7">Weybridge</strain>
    </source>
</reference>
<sequence>MALTFSYTSNVFGEYRDVALGTHSPTEVVSINNRTEYVEAYIHHVLSAAPASQFAAFKRGFFRCLDSNTLSLLLPQELQLLLLGSQQEISLAVLQKATRYQDGYSEDSLAIRRLWAILSNFTDKQKRQFLMFVTGSDRLPVGGAQALRLTIGRHGFDTDR</sequence>
<evidence type="ECO:0000259" key="6">
    <source>
        <dbReference type="PROSITE" id="PS50237"/>
    </source>
</evidence>
<dbReference type="PROSITE" id="PS50237">
    <property type="entry name" value="HECT"/>
    <property type="match status" value="1"/>
</dbReference>
<dbReference type="InterPro" id="IPR044611">
    <property type="entry name" value="E3A/B/C-like"/>
</dbReference>
<dbReference type="OMA" id="SENYLCG"/>
<evidence type="ECO:0000313" key="7">
    <source>
        <dbReference type="EMBL" id="CDJ57247.1"/>
    </source>
</evidence>
<dbReference type="Proteomes" id="UP000030763">
    <property type="component" value="Unassembled WGS sequence"/>
</dbReference>
<dbReference type="InterPro" id="IPR035983">
    <property type="entry name" value="Hect_E3_ubiquitin_ligase"/>
</dbReference>
<name>U6LZ58_EIMMA</name>
<evidence type="ECO:0000256" key="5">
    <source>
        <dbReference type="PROSITE-ProRule" id="PRU00104"/>
    </source>
</evidence>
<evidence type="ECO:0000256" key="2">
    <source>
        <dbReference type="ARBA" id="ARBA00012485"/>
    </source>
</evidence>
<dbReference type="EC" id="2.3.2.26" evidence="2"/>
<dbReference type="Gene3D" id="3.30.2410.10">
    <property type="entry name" value="Hect, E3 ligase catalytic domain"/>
    <property type="match status" value="1"/>
</dbReference>
<dbReference type="Gene3D" id="3.90.1750.10">
    <property type="entry name" value="Hect, E3 ligase catalytic domains"/>
    <property type="match status" value="1"/>
</dbReference>
<dbReference type="GO" id="GO:0000209">
    <property type="term" value="P:protein polyubiquitination"/>
    <property type="evidence" value="ECO:0007669"/>
    <property type="project" value="InterPro"/>
</dbReference>
<evidence type="ECO:0000256" key="1">
    <source>
        <dbReference type="ARBA" id="ARBA00000885"/>
    </source>
</evidence>
<evidence type="ECO:0000256" key="3">
    <source>
        <dbReference type="ARBA" id="ARBA00022679"/>
    </source>
</evidence>
<proteinExistence type="predicted"/>
<dbReference type="PANTHER" id="PTHR45700">
    <property type="entry name" value="UBIQUITIN-PROTEIN LIGASE E3C"/>
    <property type="match status" value="1"/>
</dbReference>
<dbReference type="VEuPathDB" id="ToxoDB:EMWEY_00032740"/>
<dbReference type="Pfam" id="PF00632">
    <property type="entry name" value="HECT"/>
    <property type="match status" value="1"/>
</dbReference>
<keyword evidence="3" id="KW-0808">Transferase</keyword>
<feature type="domain" description="HECT" evidence="6">
    <location>
        <begin position="1"/>
        <end position="160"/>
    </location>
</feature>
<organism evidence="7 8">
    <name type="scientific">Eimeria maxima</name>
    <name type="common">Coccidian parasite</name>
    <dbReference type="NCBI Taxonomy" id="5804"/>
    <lineage>
        <taxon>Eukaryota</taxon>
        <taxon>Sar</taxon>
        <taxon>Alveolata</taxon>
        <taxon>Apicomplexa</taxon>
        <taxon>Conoidasida</taxon>
        <taxon>Coccidia</taxon>
        <taxon>Eucoccidiorida</taxon>
        <taxon>Eimeriorina</taxon>
        <taxon>Eimeriidae</taxon>
        <taxon>Eimeria</taxon>
    </lineage>
</organism>
<accession>U6LZ58</accession>
<comment type="caution">
    <text evidence="5">Lacks conserved residue(s) required for the propagation of feature annotation.</text>
</comment>
<dbReference type="OrthoDB" id="409931at2759"/>
<gene>
    <name evidence="7" type="ORF">EMWEY_00032740</name>
</gene>
<dbReference type="GeneID" id="25337260"/>
<dbReference type="SMART" id="SM00119">
    <property type="entry name" value="HECTc"/>
    <property type="match status" value="1"/>
</dbReference>
<dbReference type="InterPro" id="IPR000569">
    <property type="entry name" value="HECT_dom"/>
</dbReference>
<keyword evidence="8" id="KW-1185">Reference proteome</keyword>
<dbReference type="RefSeq" id="XP_013333897.1">
    <property type="nucleotide sequence ID" value="XM_013478443.1"/>
</dbReference>
<comment type="catalytic activity">
    <reaction evidence="1">
        <text>S-ubiquitinyl-[E2 ubiquitin-conjugating enzyme]-L-cysteine + [acceptor protein]-L-lysine = [E2 ubiquitin-conjugating enzyme]-L-cysteine + N(6)-ubiquitinyl-[acceptor protein]-L-lysine.</text>
        <dbReference type="EC" id="2.3.2.26"/>
    </reaction>
</comment>